<dbReference type="AlphaFoldDB" id="A0A4P8L4X6"/>
<dbReference type="OrthoDB" id="9800023at2"/>
<evidence type="ECO:0000259" key="1">
    <source>
        <dbReference type="Pfam" id="PF12728"/>
    </source>
</evidence>
<evidence type="ECO:0000313" key="3">
    <source>
        <dbReference type="Proteomes" id="UP000298602"/>
    </source>
</evidence>
<dbReference type="KEGG" id="dax:FDQ92_07955"/>
<proteinExistence type="predicted"/>
<dbReference type="Pfam" id="PF12728">
    <property type="entry name" value="HTH_17"/>
    <property type="match status" value="1"/>
</dbReference>
<dbReference type="RefSeq" id="WP_137424074.1">
    <property type="nucleotide sequence ID" value="NZ_CP040098.1"/>
</dbReference>
<dbReference type="Proteomes" id="UP000298602">
    <property type="component" value="Chromosome"/>
</dbReference>
<dbReference type="NCBIfam" id="TIGR01764">
    <property type="entry name" value="excise"/>
    <property type="match status" value="1"/>
</dbReference>
<keyword evidence="3" id="KW-1185">Reference proteome</keyword>
<feature type="domain" description="Helix-turn-helix" evidence="1">
    <location>
        <begin position="8"/>
        <end position="57"/>
    </location>
</feature>
<reference evidence="2 3" key="2">
    <citation type="submission" date="2019-05" db="EMBL/GenBank/DDBJ databases">
        <authorList>
            <person name="Suflita J.M."/>
            <person name="Marks C.R."/>
        </authorList>
    </citation>
    <scope>NUCLEOTIDE SEQUENCE [LARGE SCALE GENOMIC DNA]</scope>
    <source>
        <strain evidence="2 3">ALDC</strain>
    </source>
</reference>
<organism evidence="2 3">
    <name type="scientific">Desulfoglaeba alkanexedens ALDC</name>
    <dbReference type="NCBI Taxonomy" id="980445"/>
    <lineage>
        <taxon>Bacteria</taxon>
        <taxon>Pseudomonadati</taxon>
        <taxon>Thermodesulfobacteriota</taxon>
        <taxon>Syntrophobacteria</taxon>
        <taxon>Syntrophobacterales</taxon>
        <taxon>Syntrophobacteraceae</taxon>
        <taxon>Desulfoglaeba</taxon>
    </lineage>
</organism>
<dbReference type="SUPFAM" id="SSF46955">
    <property type="entry name" value="Putative DNA-binding domain"/>
    <property type="match status" value="1"/>
</dbReference>
<dbReference type="InterPro" id="IPR041657">
    <property type="entry name" value="HTH_17"/>
</dbReference>
<dbReference type="InterPro" id="IPR009061">
    <property type="entry name" value="DNA-bd_dom_put_sf"/>
</dbReference>
<reference evidence="2 3" key="1">
    <citation type="submission" date="2019-05" db="EMBL/GenBank/DDBJ databases">
        <title>The Complete Genome Sequence of the n-alkane-degrading Desulfoglaeba alkanexedens ALDC reveals multiple alkylsuccinate synthase gene clusters.</title>
        <authorList>
            <person name="Callaghan A.V."/>
            <person name="Davidova I.A."/>
            <person name="Duncan K.E."/>
            <person name="Morris B."/>
            <person name="McInerney M.J."/>
        </authorList>
    </citation>
    <scope>NUCLEOTIDE SEQUENCE [LARGE SCALE GENOMIC DNA]</scope>
    <source>
        <strain evidence="2 3">ALDC</strain>
    </source>
</reference>
<dbReference type="Gene3D" id="1.10.10.10">
    <property type="entry name" value="Winged helix-like DNA-binding domain superfamily/Winged helix DNA-binding domain"/>
    <property type="match status" value="1"/>
</dbReference>
<dbReference type="InterPro" id="IPR010093">
    <property type="entry name" value="SinI_DNA-bd"/>
</dbReference>
<name>A0A4P8L4X6_9BACT</name>
<evidence type="ECO:0000313" key="2">
    <source>
        <dbReference type="EMBL" id="QCQ22105.1"/>
    </source>
</evidence>
<sequence length="68" mass="7790">MDEKPGDVLTIEELAAYLKIPKSTLYKLVREGKIPSQKIGRHWRFRKGAIDHWLEETRANEPGSGGDR</sequence>
<dbReference type="InterPro" id="IPR036388">
    <property type="entry name" value="WH-like_DNA-bd_sf"/>
</dbReference>
<gene>
    <name evidence="2" type="ORF">FDQ92_07955</name>
</gene>
<accession>A0A4P8L4X6</accession>
<dbReference type="GO" id="GO:0003677">
    <property type="term" value="F:DNA binding"/>
    <property type="evidence" value="ECO:0007669"/>
    <property type="project" value="InterPro"/>
</dbReference>
<dbReference type="EMBL" id="CP040098">
    <property type="protein sequence ID" value="QCQ22105.1"/>
    <property type="molecule type" value="Genomic_DNA"/>
</dbReference>
<protein>
    <submittedName>
        <fullName evidence="2">Helix-turn-helix domain-containing protein</fullName>
    </submittedName>
</protein>